<reference evidence="1" key="1">
    <citation type="submission" date="2022-06" db="EMBL/GenBank/DDBJ databases">
        <title>Phylogenomic reconstructions and comparative analyses of Kickxellomycotina fungi.</title>
        <authorList>
            <person name="Reynolds N.K."/>
            <person name="Stajich J.E."/>
            <person name="Barry K."/>
            <person name="Grigoriev I.V."/>
            <person name="Crous P."/>
            <person name="Smith M.E."/>
        </authorList>
    </citation>
    <scope>NUCLEOTIDE SEQUENCE</scope>
    <source>
        <strain evidence="1">RSA 2271</strain>
    </source>
</reference>
<gene>
    <name evidence="1" type="ORF">EV182_003697</name>
</gene>
<proteinExistence type="predicted"/>
<keyword evidence="2" id="KW-1185">Reference proteome</keyword>
<name>A0ACC1HQ16_9FUNG</name>
<comment type="caution">
    <text evidence="1">The sequence shown here is derived from an EMBL/GenBank/DDBJ whole genome shotgun (WGS) entry which is preliminary data.</text>
</comment>
<dbReference type="Proteomes" id="UP001145114">
    <property type="component" value="Unassembled WGS sequence"/>
</dbReference>
<organism evidence="1 2">
    <name type="scientific">Spiromyces aspiralis</name>
    <dbReference type="NCBI Taxonomy" id="68401"/>
    <lineage>
        <taxon>Eukaryota</taxon>
        <taxon>Fungi</taxon>
        <taxon>Fungi incertae sedis</taxon>
        <taxon>Zoopagomycota</taxon>
        <taxon>Kickxellomycotina</taxon>
        <taxon>Kickxellomycetes</taxon>
        <taxon>Kickxellales</taxon>
        <taxon>Kickxellaceae</taxon>
        <taxon>Spiromyces</taxon>
    </lineage>
</organism>
<dbReference type="EMBL" id="JAMZIH010001003">
    <property type="protein sequence ID" value="KAJ1678614.1"/>
    <property type="molecule type" value="Genomic_DNA"/>
</dbReference>
<accession>A0ACC1HQ16</accession>
<sequence length="444" mass="47971">MQSSSQVQSRKRTIMVPSLNPRSTPTTATHPGGANQGHGNSLPTPAHQYNSKQHYQQLRHPVPTRPHFSFNPASPYPGDGGVASDEYTSQRSTTHVQSSHDGSQLFITAGTTRTVTTTTITTTTTIPPIIFPPVSENKRNNPRRYPLAAMQIPPTLVEFAAKEDDAGVVPMLVSDDEDASSYHDGSRDYSDVMDTFAMGDSLKKRQASPLSGGPVDDGALHPHRVLTPQYVTDDPTQGVSGSGHARRPGRSAATSALSLHHHHHHHHQQQQQQQQQQPQLQRHFQQVAGASAAMHTCQLSPTTSLKPTKRAKPRDEAAPHHASRTGFLEDDVALVDSGLEETPDNVQETTMMDLADCAMIPPAGTHQHGLALVHDADEGDNDSAESHDDGSDSEGNEAPLPSPLMSPKPQSIEFMEGDEADVDDDQATPSARMPDQGMLYTPSS</sequence>
<evidence type="ECO:0000313" key="1">
    <source>
        <dbReference type="EMBL" id="KAJ1678614.1"/>
    </source>
</evidence>
<evidence type="ECO:0000313" key="2">
    <source>
        <dbReference type="Proteomes" id="UP001145114"/>
    </source>
</evidence>
<feature type="non-terminal residue" evidence="1">
    <location>
        <position position="444"/>
    </location>
</feature>
<protein>
    <submittedName>
        <fullName evidence="1">Uncharacterized protein</fullName>
    </submittedName>
</protein>